<evidence type="ECO:0000256" key="13">
    <source>
        <dbReference type="ARBA" id="ARBA00038622"/>
    </source>
</evidence>
<keyword evidence="8" id="KW-0560">Oxidoreductase</keyword>
<evidence type="ECO:0000256" key="12">
    <source>
        <dbReference type="ARBA" id="ARBA00037124"/>
    </source>
</evidence>
<dbReference type="Pfam" id="PF13561">
    <property type="entry name" value="adh_short_C2"/>
    <property type="match status" value="1"/>
</dbReference>
<dbReference type="EMBL" id="FOLG01000003">
    <property type="protein sequence ID" value="SFC27074.1"/>
    <property type="molecule type" value="Genomic_DNA"/>
</dbReference>
<comment type="similarity">
    <text evidence="3">Belongs to the short-chain dehydrogenases/reductases (SDR) family.</text>
</comment>
<evidence type="ECO:0000313" key="22">
    <source>
        <dbReference type="EMBL" id="SFC27074.1"/>
    </source>
</evidence>
<evidence type="ECO:0000256" key="15">
    <source>
        <dbReference type="ARBA" id="ARBA00041063"/>
    </source>
</evidence>
<evidence type="ECO:0000256" key="14">
    <source>
        <dbReference type="ARBA" id="ARBA00038849"/>
    </source>
</evidence>
<sequence length="295" mass="31404">MTDIRTERMEKRLWGLSVPDLAAHPTVYAPDLLKGQRLLISGGGSGMGRATAVLAVRLGAEVMICGRDGEKLDRAAEEIERATGARILTRAMTIRDPEQVSAVMDDAFDELGGLDALVNSAGGQFPIEAIDLTPKGWNAVVDTNLNGTWHMMQAAARRWRDAGVPGSIVNIVATIDRGIPHSAHTAAARAGVVYLSKSVAVEWAPLGIRVNALAPGTIETEGLNNYPPAMLSRLGQGNPMRRMGDTWDIAEGVVYLTASSGKFVTGELLQINGGMHLWGTNWPLGVPESFRGTGG</sequence>
<reference evidence="22 23" key="1">
    <citation type="submission" date="2016-10" db="EMBL/GenBank/DDBJ databases">
        <authorList>
            <person name="de Groot N.N."/>
        </authorList>
    </citation>
    <scope>NUCLEOTIDE SEQUENCE [LARGE SCALE GENOMIC DNA]</scope>
    <source>
        <strain evidence="22 23">DSM 19548</strain>
    </source>
</reference>
<keyword evidence="10" id="KW-0576">Peroxisome</keyword>
<evidence type="ECO:0000256" key="3">
    <source>
        <dbReference type="ARBA" id="ARBA00006484"/>
    </source>
</evidence>
<evidence type="ECO:0000256" key="8">
    <source>
        <dbReference type="ARBA" id="ARBA00023002"/>
    </source>
</evidence>
<evidence type="ECO:0000256" key="10">
    <source>
        <dbReference type="ARBA" id="ARBA00023140"/>
    </source>
</evidence>
<evidence type="ECO:0000256" key="2">
    <source>
        <dbReference type="ARBA" id="ARBA00005189"/>
    </source>
</evidence>
<proteinExistence type="inferred from homology"/>
<dbReference type="PANTHER" id="PTHR24317:SF7">
    <property type="entry name" value="PEROXISOMAL TRANS-2-ENOYL-COA REDUCTASE"/>
    <property type="match status" value="1"/>
</dbReference>
<dbReference type="InterPro" id="IPR036291">
    <property type="entry name" value="NAD(P)-bd_dom_sf"/>
</dbReference>
<comment type="function">
    <text evidence="12">Participates in chain elongation of fatty acids. Catalyzes the reduction of trans-2-enoyl-CoAs of varying chain lengths from 6:1 to 16:1, having maximum activity with 10:1 CoA. Has no 2,4-dienoyl-CoA reductase activity.</text>
</comment>
<dbReference type="AlphaFoldDB" id="A0A1I1HT33"/>
<dbReference type="OrthoDB" id="9797020at2"/>
<dbReference type="Gene3D" id="3.40.50.720">
    <property type="entry name" value="NAD(P)-binding Rossmann-like Domain"/>
    <property type="match status" value="1"/>
</dbReference>
<comment type="catalytic activity">
    <reaction evidence="20">
        <text>(2E)-decenoyl-CoA + NADPH + H(+) = decanoyl-CoA + NADP(+)</text>
        <dbReference type="Rhea" id="RHEA:44960"/>
        <dbReference type="ChEBI" id="CHEBI:15378"/>
        <dbReference type="ChEBI" id="CHEBI:57783"/>
        <dbReference type="ChEBI" id="CHEBI:58349"/>
        <dbReference type="ChEBI" id="CHEBI:61406"/>
        <dbReference type="ChEBI" id="CHEBI:61430"/>
    </reaction>
    <physiologicalReaction direction="left-to-right" evidence="20">
        <dbReference type="Rhea" id="RHEA:44961"/>
    </physiologicalReaction>
</comment>
<dbReference type="SUPFAM" id="SSF51735">
    <property type="entry name" value="NAD(P)-binding Rossmann-fold domains"/>
    <property type="match status" value="1"/>
</dbReference>
<dbReference type="PANTHER" id="PTHR24317">
    <property type="entry name" value="PEROXISOMAL TRANS-2-ENOYL-COA REDUCTASE"/>
    <property type="match status" value="1"/>
</dbReference>
<evidence type="ECO:0000256" key="1">
    <source>
        <dbReference type="ARBA" id="ARBA00004275"/>
    </source>
</evidence>
<keyword evidence="4" id="KW-0444">Lipid biosynthesis</keyword>
<comment type="catalytic activity">
    <reaction evidence="19">
        <text>a (2E)-enoyl-CoA + NADPH + H(+) = a 2,3-saturated acyl-CoA + NADP(+)</text>
        <dbReference type="Rhea" id="RHEA:33763"/>
        <dbReference type="ChEBI" id="CHEBI:15378"/>
        <dbReference type="ChEBI" id="CHEBI:57783"/>
        <dbReference type="ChEBI" id="CHEBI:58349"/>
        <dbReference type="ChEBI" id="CHEBI:58856"/>
        <dbReference type="ChEBI" id="CHEBI:65111"/>
        <dbReference type="EC" id="1.3.1.38"/>
    </reaction>
    <physiologicalReaction direction="left-to-right" evidence="19">
        <dbReference type="Rhea" id="RHEA:33764"/>
    </physiologicalReaction>
</comment>
<keyword evidence="6" id="KW-0276">Fatty acid metabolism</keyword>
<dbReference type="InterPro" id="IPR052388">
    <property type="entry name" value="Peroxisomal_t2-enoyl-CoA_red"/>
</dbReference>
<evidence type="ECO:0000256" key="6">
    <source>
        <dbReference type="ARBA" id="ARBA00022832"/>
    </source>
</evidence>
<evidence type="ECO:0000256" key="4">
    <source>
        <dbReference type="ARBA" id="ARBA00022516"/>
    </source>
</evidence>
<dbReference type="Proteomes" id="UP000198728">
    <property type="component" value="Unassembled WGS sequence"/>
</dbReference>
<protein>
    <recommendedName>
        <fullName evidence="15">Peroxisomal trans-2-enoyl-CoA reductase</fullName>
        <ecNumber evidence="14">1.3.1.38</ecNumber>
    </recommendedName>
</protein>
<evidence type="ECO:0000256" key="11">
    <source>
        <dbReference type="ARBA" id="ARBA00023160"/>
    </source>
</evidence>
<evidence type="ECO:0000256" key="17">
    <source>
        <dbReference type="ARBA" id="ARBA00048686"/>
    </source>
</evidence>
<name>A0A1I1HT33_9RHOB</name>
<evidence type="ECO:0000256" key="20">
    <source>
        <dbReference type="ARBA" id="ARBA00049386"/>
    </source>
</evidence>
<evidence type="ECO:0000256" key="19">
    <source>
        <dbReference type="ARBA" id="ARBA00049251"/>
    </source>
</evidence>
<dbReference type="PRINTS" id="PR00081">
    <property type="entry name" value="GDHRDH"/>
</dbReference>
<comment type="catalytic activity">
    <reaction evidence="18">
        <text>(2E)-hexenoyl-CoA + NADPH + H(+) = hexanoyl-CoA + NADP(+)</text>
        <dbReference type="Rhea" id="RHEA:44956"/>
        <dbReference type="ChEBI" id="CHEBI:15378"/>
        <dbReference type="ChEBI" id="CHEBI:57783"/>
        <dbReference type="ChEBI" id="CHEBI:58349"/>
        <dbReference type="ChEBI" id="CHEBI:62077"/>
        <dbReference type="ChEBI" id="CHEBI:62620"/>
    </reaction>
    <physiologicalReaction direction="left-to-right" evidence="18">
        <dbReference type="Rhea" id="RHEA:44957"/>
    </physiologicalReaction>
</comment>
<dbReference type="GO" id="GO:0019166">
    <property type="term" value="F:trans-2-enoyl-CoA reductase (NADPH) activity"/>
    <property type="evidence" value="ECO:0007669"/>
    <property type="project" value="UniProtKB-EC"/>
</dbReference>
<evidence type="ECO:0000256" key="18">
    <source>
        <dbReference type="ARBA" id="ARBA00049108"/>
    </source>
</evidence>
<keyword evidence="5" id="KW-0597">Phosphoprotein</keyword>
<dbReference type="PRINTS" id="PR00080">
    <property type="entry name" value="SDRFAMILY"/>
</dbReference>
<evidence type="ECO:0000313" key="23">
    <source>
        <dbReference type="Proteomes" id="UP000198728"/>
    </source>
</evidence>
<comment type="catalytic activity">
    <reaction evidence="17">
        <text>(2E)-tetradecenoyl-CoA + NADPH + H(+) = tetradecanoyl-CoA + NADP(+)</text>
        <dbReference type="Rhea" id="RHEA:44968"/>
        <dbReference type="ChEBI" id="CHEBI:15378"/>
        <dbReference type="ChEBI" id="CHEBI:57385"/>
        <dbReference type="ChEBI" id="CHEBI:57783"/>
        <dbReference type="ChEBI" id="CHEBI:58349"/>
        <dbReference type="ChEBI" id="CHEBI:61405"/>
    </reaction>
    <physiologicalReaction direction="left-to-right" evidence="17">
        <dbReference type="Rhea" id="RHEA:44969"/>
    </physiologicalReaction>
</comment>
<comment type="subcellular location">
    <subcellularLocation>
        <location evidence="1">Peroxisome</location>
    </subcellularLocation>
</comment>
<dbReference type="RefSeq" id="WP_093360241.1">
    <property type="nucleotide sequence ID" value="NZ_FOLG01000003.1"/>
</dbReference>
<keyword evidence="9" id="KW-0443">Lipid metabolism</keyword>
<comment type="catalytic activity">
    <reaction evidence="21">
        <text>(2E)-octenoyl-CoA + NADPH + H(+) = octanoyl-CoA + NADP(+)</text>
        <dbReference type="Rhea" id="RHEA:44952"/>
        <dbReference type="ChEBI" id="CHEBI:15378"/>
        <dbReference type="ChEBI" id="CHEBI:57386"/>
        <dbReference type="ChEBI" id="CHEBI:57783"/>
        <dbReference type="ChEBI" id="CHEBI:58349"/>
        <dbReference type="ChEBI" id="CHEBI:62242"/>
    </reaction>
    <physiologicalReaction direction="left-to-right" evidence="21">
        <dbReference type="Rhea" id="RHEA:44953"/>
    </physiologicalReaction>
</comment>
<organism evidence="22 23">
    <name type="scientific">Tropicimonas isoalkanivorans</name>
    <dbReference type="NCBI Taxonomy" id="441112"/>
    <lineage>
        <taxon>Bacteria</taxon>
        <taxon>Pseudomonadati</taxon>
        <taxon>Pseudomonadota</taxon>
        <taxon>Alphaproteobacteria</taxon>
        <taxon>Rhodobacterales</taxon>
        <taxon>Roseobacteraceae</taxon>
        <taxon>Tropicimonas</taxon>
    </lineage>
</organism>
<evidence type="ECO:0000256" key="9">
    <source>
        <dbReference type="ARBA" id="ARBA00023098"/>
    </source>
</evidence>
<evidence type="ECO:0000256" key="16">
    <source>
        <dbReference type="ARBA" id="ARBA00047570"/>
    </source>
</evidence>
<comment type="catalytic activity">
    <reaction evidence="16">
        <text>(2E)-dodecenoyl-CoA + NADPH + H(+) = dodecanoyl-CoA + NADP(+)</text>
        <dbReference type="Rhea" id="RHEA:44964"/>
        <dbReference type="ChEBI" id="CHEBI:15378"/>
        <dbReference type="ChEBI" id="CHEBI:57330"/>
        <dbReference type="ChEBI" id="CHEBI:57375"/>
        <dbReference type="ChEBI" id="CHEBI:57783"/>
        <dbReference type="ChEBI" id="CHEBI:58349"/>
    </reaction>
    <physiologicalReaction direction="left-to-right" evidence="16">
        <dbReference type="Rhea" id="RHEA:44965"/>
    </physiologicalReaction>
</comment>
<dbReference type="STRING" id="441112.SAMN04488094_103274"/>
<evidence type="ECO:0000256" key="5">
    <source>
        <dbReference type="ARBA" id="ARBA00022553"/>
    </source>
</evidence>
<dbReference type="GO" id="GO:0006633">
    <property type="term" value="P:fatty acid biosynthetic process"/>
    <property type="evidence" value="ECO:0007669"/>
    <property type="project" value="UniProtKB-KW"/>
</dbReference>
<dbReference type="EC" id="1.3.1.38" evidence="14"/>
<comment type="pathway">
    <text evidence="2">Lipid metabolism.</text>
</comment>
<comment type="subunit">
    <text evidence="13">Interacts with PEX5, probably required to target it into peroxisomes.</text>
</comment>
<dbReference type="InterPro" id="IPR002347">
    <property type="entry name" value="SDR_fam"/>
</dbReference>
<evidence type="ECO:0000256" key="21">
    <source>
        <dbReference type="ARBA" id="ARBA00049559"/>
    </source>
</evidence>
<keyword evidence="7" id="KW-0521">NADP</keyword>
<evidence type="ECO:0000256" key="7">
    <source>
        <dbReference type="ARBA" id="ARBA00022857"/>
    </source>
</evidence>
<accession>A0A1I1HT33</accession>
<keyword evidence="23" id="KW-1185">Reference proteome</keyword>
<dbReference type="FunFam" id="3.40.50.720:FF:000084">
    <property type="entry name" value="Short-chain dehydrogenase reductase"/>
    <property type="match status" value="1"/>
</dbReference>
<gene>
    <name evidence="22" type="ORF">SAMN04488094_103274</name>
</gene>
<keyword evidence="11" id="KW-0275">Fatty acid biosynthesis</keyword>